<proteinExistence type="predicted"/>
<dbReference type="SUPFAM" id="SSF69318">
    <property type="entry name" value="Integrin alpha N-terminal domain"/>
    <property type="match status" value="1"/>
</dbReference>
<organism evidence="2 3">
    <name type="scientific">Emticicia oligotrophica (strain DSM 17448 / CIP 109782 / MTCC 6937 / GPTSA100-15)</name>
    <dbReference type="NCBI Taxonomy" id="929562"/>
    <lineage>
        <taxon>Bacteria</taxon>
        <taxon>Pseudomonadati</taxon>
        <taxon>Bacteroidota</taxon>
        <taxon>Cytophagia</taxon>
        <taxon>Cytophagales</taxon>
        <taxon>Leadbetterellaceae</taxon>
        <taxon>Emticicia</taxon>
    </lineage>
</organism>
<gene>
    <name evidence="2" type="ordered locus">Emtol_1375</name>
</gene>
<dbReference type="RefSeq" id="WP_015028224.1">
    <property type="nucleotide sequence ID" value="NC_018748.1"/>
</dbReference>
<dbReference type="Gene3D" id="2.130.10.130">
    <property type="entry name" value="Integrin alpha, N-terminal"/>
    <property type="match status" value="2"/>
</dbReference>
<evidence type="ECO:0000313" key="2">
    <source>
        <dbReference type="EMBL" id="AFK02524.1"/>
    </source>
</evidence>
<evidence type="ECO:0000313" key="3">
    <source>
        <dbReference type="Proteomes" id="UP000002875"/>
    </source>
</evidence>
<dbReference type="Pfam" id="PF13517">
    <property type="entry name" value="FG-GAP_3"/>
    <property type="match status" value="2"/>
</dbReference>
<dbReference type="PANTHER" id="PTHR44103">
    <property type="entry name" value="PROPROTEIN CONVERTASE P"/>
    <property type="match status" value="1"/>
</dbReference>
<name>A0ABM5MZB4_EMTOG</name>
<dbReference type="PANTHER" id="PTHR44103:SF1">
    <property type="entry name" value="PROPROTEIN CONVERTASE P"/>
    <property type="match status" value="1"/>
</dbReference>
<accession>A0ABM5MZB4</accession>
<dbReference type="Proteomes" id="UP000002875">
    <property type="component" value="Chromosome"/>
</dbReference>
<protein>
    <submittedName>
        <fullName evidence="2">FG-GAP repeat protein</fullName>
    </submittedName>
</protein>
<reference evidence="2 3" key="1">
    <citation type="submission" date="2011-07" db="EMBL/GenBank/DDBJ databases">
        <title>The complete genome of chromosome of Emticicia oligotrophica DSM 17448.</title>
        <authorList>
            <consortium name="US DOE Joint Genome Institute (JGI-PGF)"/>
            <person name="Lucas S."/>
            <person name="Han J."/>
            <person name="Lapidus A."/>
            <person name="Bruce D."/>
            <person name="Goodwin L."/>
            <person name="Pitluck S."/>
            <person name="Peters L."/>
            <person name="Kyrpides N."/>
            <person name="Mavromatis K."/>
            <person name="Ivanova N."/>
            <person name="Ovchinnikova G."/>
            <person name="Teshima H."/>
            <person name="Detter J.C."/>
            <person name="Tapia R."/>
            <person name="Han C."/>
            <person name="Land M."/>
            <person name="Hauser L."/>
            <person name="Markowitz V."/>
            <person name="Cheng J.-F."/>
            <person name="Hugenholtz P."/>
            <person name="Woyke T."/>
            <person name="Wu D."/>
            <person name="Tindall B."/>
            <person name="Pomrenke H."/>
            <person name="Brambilla E."/>
            <person name="Klenk H.-P."/>
            <person name="Eisen J.A."/>
        </authorList>
    </citation>
    <scope>NUCLEOTIDE SEQUENCE [LARGE SCALE GENOMIC DNA]</scope>
    <source>
        <strain evidence="2 3">DSM 17448</strain>
    </source>
</reference>
<keyword evidence="3" id="KW-1185">Reference proteome</keyword>
<evidence type="ECO:0000256" key="1">
    <source>
        <dbReference type="ARBA" id="ARBA00022729"/>
    </source>
</evidence>
<sequence length="461" mass="51908">MPQKGFILVENKLNIIYLLCEVCELRTGEKSSPDDNIYVDIRRCNDTNAKSQTSHSEMPQQQQWKIIIIEIDLNMKNKVLKLATLCLLVSFISYAQDFKKTTLTRDFLSEGAAVADLNKDGKLDIIAGYFWFEAPNWTRHEMAPSRAFKPREEYSNSFLNLGMDVNLDGWDDVVIVDFPGKPAFWFENPKKQQVSEWKKHIIADSVGISNESPNFVDVDGDGRLDILCGDKAKKQIIWLQAPTKKGETVWKRFNLTQENVKGTEIFSHGIGLGDINNDGIKDIVIREGWFQGTKDLKGGNWVFHPANLGEPCSHMQVFDVNGDGKNDVVSASAHALGIWFHEQINEQGQINFKTHTISTTTAQTHSSIMADLNGDGKKEYITGKRFLAHHGRDPGDADAAILLYFEFDSKKQPYYAEHMIDNDSGSGLNVSVADINKDGKLDIITANKNGVFLFENQLKKK</sequence>
<dbReference type="InterPro" id="IPR013517">
    <property type="entry name" value="FG-GAP"/>
</dbReference>
<keyword evidence="1" id="KW-0732">Signal</keyword>
<dbReference type="InterPro" id="IPR028994">
    <property type="entry name" value="Integrin_alpha_N"/>
</dbReference>
<dbReference type="EMBL" id="CP002961">
    <property type="protein sequence ID" value="AFK02524.1"/>
    <property type="molecule type" value="Genomic_DNA"/>
</dbReference>